<sequence>MFGGLGGSALGGAAAGGLGGFGATQPAPAAAQSVSVQPQVALTAKIDSKPWGSTPLFDEVPDSVIKRVTEHPAAALAPASSRKSDSKKSPVVSTMTKTAPAALTRAKLRMAGFHQTSSTVANKPTLAPGMVQQAQGNGGLFGASVKALSTSAPAQQIMPPSAFTPRSTVKKLDVRSAEPRAAVLQGGASAAAAPPAFTDSTFSESELSRSVLETPSKPPRATGPVLAKPNVISTAPYIVTPSPATLAKMTQDQLAKVKNLTIDHPEFGVVEFLEPVDLRDIPLADLCGKYVFFKHGEFELFRDAPRTPRGTGINVRGKVTLRQMWPRRRGGREILKDTNTKMAEMFLKRLMNVPNTEFVEYDMDQGIWVFYSAVAE</sequence>
<evidence type="ECO:0000259" key="10">
    <source>
        <dbReference type="PROSITE" id="PS51434"/>
    </source>
</evidence>
<reference evidence="11 12" key="1">
    <citation type="submission" date="2009-11" db="EMBL/GenBank/DDBJ databases">
        <title>Annotation of Allomyces macrogynus ATCC 38327.</title>
        <authorList>
            <consortium name="The Broad Institute Genome Sequencing Platform"/>
            <person name="Russ C."/>
            <person name="Cuomo C."/>
            <person name="Burger G."/>
            <person name="Gray M.W."/>
            <person name="Holland P.W.H."/>
            <person name="King N."/>
            <person name="Lang F.B.F."/>
            <person name="Roger A.J."/>
            <person name="Ruiz-Trillo I."/>
            <person name="Young S.K."/>
            <person name="Zeng Q."/>
            <person name="Gargeya S."/>
            <person name="Fitzgerald M."/>
            <person name="Haas B."/>
            <person name="Abouelleil A."/>
            <person name="Alvarado L."/>
            <person name="Arachchi H.M."/>
            <person name="Berlin A."/>
            <person name="Chapman S.B."/>
            <person name="Gearin G."/>
            <person name="Goldberg J."/>
            <person name="Griggs A."/>
            <person name="Gujja S."/>
            <person name="Hansen M."/>
            <person name="Heiman D."/>
            <person name="Howarth C."/>
            <person name="Larimer J."/>
            <person name="Lui A."/>
            <person name="MacDonald P.J.P."/>
            <person name="McCowen C."/>
            <person name="Montmayeur A."/>
            <person name="Murphy C."/>
            <person name="Neiman D."/>
            <person name="Pearson M."/>
            <person name="Priest M."/>
            <person name="Roberts A."/>
            <person name="Saif S."/>
            <person name="Shea T."/>
            <person name="Sisk P."/>
            <person name="Stolte C."/>
            <person name="Sykes S."/>
            <person name="Wortman J."/>
            <person name="Nusbaum C."/>
            <person name="Birren B."/>
        </authorList>
    </citation>
    <scope>NUCLEOTIDE SEQUENCE [LARGE SCALE GENOMIC DNA]</scope>
    <source>
        <strain evidence="11 12">ATCC 38327</strain>
    </source>
</reference>
<evidence type="ECO:0000256" key="4">
    <source>
        <dbReference type="ARBA" id="ARBA00022816"/>
    </source>
</evidence>
<dbReference type="GO" id="GO:0008139">
    <property type="term" value="F:nuclear localization sequence binding"/>
    <property type="evidence" value="ECO:0007669"/>
    <property type="project" value="TreeGrafter"/>
</dbReference>
<dbReference type="PROSITE" id="PS51434">
    <property type="entry name" value="NUP_C"/>
    <property type="match status" value="1"/>
</dbReference>
<dbReference type="InterPro" id="IPR037665">
    <property type="entry name" value="Nucleoporin_S59-like"/>
</dbReference>
<keyword evidence="7" id="KW-0906">Nuclear pore complex</keyword>
<dbReference type="SUPFAM" id="SSF82215">
    <property type="entry name" value="C-terminal autoproteolytic domain of nucleoporin nup98"/>
    <property type="match status" value="1"/>
</dbReference>
<reference evidence="12" key="2">
    <citation type="submission" date="2009-11" db="EMBL/GenBank/DDBJ databases">
        <title>The Genome Sequence of Allomyces macrogynus strain ATCC 38327.</title>
        <authorList>
            <consortium name="The Broad Institute Genome Sequencing Platform"/>
            <person name="Russ C."/>
            <person name="Cuomo C."/>
            <person name="Shea T."/>
            <person name="Young S.K."/>
            <person name="Zeng Q."/>
            <person name="Koehrsen M."/>
            <person name="Haas B."/>
            <person name="Borodovsky M."/>
            <person name="Guigo R."/>
            <person name="Alvarado L."/>
            <person name="Berlin A."/>
            <person name="Borenstein D."/>
            <person name="Chen Z."/>
            <person name="Engels R."/>
            <person name="Freedman E."/>
            <person name="Gellesch M."/>
            <person name="Goldberg J."/>
            <person name="Griggs A."/>
            <person name="Gujja S."/>
            <person name="Heiman D."/>
            <person name="Hepburn T."/>
            <person name="Howarth C."/>
            <person name="Jen D."/>
            <person name="Larson L."/>
            <person name="Lewis B."/>
            <person name="Mehta T."/>
            <person name="Park D."/>
            <person name="Pearson M."/>
            <person name="Roberts A."/>
            <person name="Saif S."/>
            <person name="Shenoy N."/>
            <person name="Sisk P."/>
            <person name="Stolte C."/>
            <person name="Sykes S."/>
            <person name="Walk T."/>
            <person name="White J."/>
            <person name="Yandava C."/>
            <person name="Burger G."/>
            <person name="Gray M.W."/>
            <person name="Holland P.W.H."/>
            <person name="King N."/>
            <person name="Lang F.B.F."/>
            <person name="Roger A.J."/>
            <person name="Ruiz-Trillo I."/>
            <person name="Lander E."/>
            <person name="Nusbaum C."/>
        </authorList>
    </citation>
    <scope>NUCLEOTIDE SEQUENCE [LARGE SCALE GENOMIC DNA]</scope>
    <source>
        <strain evidence="12">ATCC 38327</strain>
    </source>
</reference>
<feature type="region of interest" description="Disordered" evidence="9">
    <location>
        <begin position="74"/>
        <end position="97"/>
    </location>
</feature>
<feature type="compositionally biased region" description="Low complexity" evidence="9">
    <location>
        <begin position="185"/>
        <end position="196"/>
    </location>
</feature>
<name>A0A0L0SBH7_ALLM3</name>
<dbReference type="EMBL" id="GG745335">
    <property type="protein sequence ID" value="KNE59836.1"/>
    <property type="molecule type" value="Genomic_DNA"/>
</dbReference>
<comment type="similarity">
    <text evidence="2">Belongs to the nucleoporin GLFG family.</text>
</comment>
<dbReference type="GO" id="GO:0000973">
    <property type="term" value="P:post-transcriptional tethering of RNA polymerase II gene DNA at nuclear periphery"/>
    <property type="evidence" value="ECO:0007669"/>
    <property type="project" value="TreeGrafter"/>
</dbReference>
<dbReference type="VEuPathDB" id="FungiDB:AMAG_18426"/>
<dbReference type="InterPro" id="IPR007230">
    <property type="entry name" value="Nup98_auto-Pept-S59_dom"/>
</dbReference>
<keyword evidence="8" id="KW-0539">Nucleus</keyword>
<dbReference type="GO" id="GO:0006405">
    <property type="term" value="P:RNA export from nucleus"/>
    <property type="evidence" value="ECO:0007669"/>
    <property type="project" value="TreeGrafter"/>
</dbReference>
<proteinExistence type="inferred from homology"/>
<dbReference type="InterPro" id="IPR036903">
    <property type="entry name" value="Nup98_auto-Pept-S59_dom_sf"/>
</dbReference>
<organism evidence="11 12">
    <name type="scientific">Allomyces macrogynus (strain ATCC 38327)</name>
    <name type="common">Allomyces javanicus var. macrogynus</name>
    <dbReference type="NCBI Taxonomy" id="578462"/>
    <lineage>
        <taxon>Eukaryota</taxon>
        <taxon>Fungi</taxon>
        <taxon>Fungi incertae sedis</taxon>
        <taxon>Blastocladiomycota</taxon>
        <taxon>Blastocladiomycetes</taxon>
        <taxon>Blastocladiales</taxon>
        <taxon>Blastocladiaceae</taxon>
        <taxon>Allomyces</taxon>
    </lineage>
</organism>
<evidence type="ECO:0000313" key="11">
    <source>
        <dbReference type="EMBL" id="KNE59836.1"/>
    </source>
</evidence>
<evidence type="ECO:0000256" key="9">
    <source>
        <dbReference type="SAM" id="MobiDB-lite"/>
    </source>
</evidence>
<feature type="region of interest" description="Disordered" evidence="9">
    <location>
        <begin position="185"/>
        <end position="225"/>
    </location>
</feature>
<accession>A0A0L0SBH7</accession>
<keyword evidence="5" id="KW-0653">Protein transport</keyword>
<keyword evidence="4" id="KW-0509">mRNA transport</keyword>
<dbReference type="Pfam" id="PF04096">
    <property type="entry name" value="Nucleoporin2"/>
    <property type="match status" value="1"/>
</dbReference>
<evidence type="ECO:0000313" key="12">
    <source>
        <dbReference type="Proteomes" id="UP000054350"/>
    </source>
</evidence>
<keyword evidence="12" id="KW-1185">Reference proteome</keyword>
<feature type="domain" description="Peptidase S59" evidence="10">
    <location>
        <begin position="234"/>
        <end position="375"/>
    </location>
</feature>
<evidence type="ECO:0000256" key="3">
    <source>
        <dbReference type="ARBA" id="ARBA00022448"/>
    </source>
</evidence>
<dbReference type="PANTHER" id="PTHR23198:SF6">
    <property type="entry name" value="NUCLEAR PORE COMPLEX PROTEIN NUP98-NUP96"/>
    <property type="match status" value="1"/>
</dbReference>
<dbReference type="AlphaFoldDB" id="A0A0L0SBH7"/>
<evidence type="ECO:0000256" key="8">
    <source>
        <dbReference type="ARBA" id="ARBA00023242"/>
    </source>
</evidence>
<dbReference type="GO" id="GO:0003723">
    <property type="term" value="F:RNA binding"/>
    <property type="evidence" value="ECO:0007669"/>
    <property type="project" value="TreeGrafter"/>
</dbReference>
<keyword evidence="6" id="KW-0811">Translocation</keyword>
<dbReference type="Gene3D" id="3.30.1610.10">
    <property type="entry name" value="Peptidase S59, nucleoporin"/>
    <property type="match status" value="1"/>
</dbReference>
<dbReference type="eggNOG" id="KOG0845">
    <property type="taxonomic scope" value="Eukaryota"/>
</dbReference>
<dbReference type="OrthoDB" id="3797628at2759"/>
<dbReference type="PANTHER" id="PTHR23198">
    <property type="entry name" value="NUCLEOPORIN"/>
    <property type="match status" value="1"/>
</dbReference>
<evidence type="ECO:0000256" key="6">
    <source>
        <dbReference type="ARBA" id="ARBA00023010"/>
    </source>
</evidence>
<dbReference type="STRING" id="578462.A0A0L0SBH7"/>
<comment type="subcellular location">
    <subcellularLocation>
        <location evidence="1">Nucleus</location>
        <location evidence="1">Nuclear pore complex</location>
    </subcellularLocation>
</comment>
<dbReference type="GO" id="GO:0017056">
    <property type="term" value="F:structural constituent of nuclear pore"/>
    <property type="evidence" value="ECO:0007669"/>
    <property type="project" value="InterPro"/>
</dbReference>
<dbReference type="GO" id="GO:0051028">
    <property type="term" value="P:mRNA transport"/>
    <property type="evidence" value="ECO:0007669"/>
    <property type="project" value="UniProtKB-KW"/>
</dbReference>
<evidence type="ECO:0000256" key="2">
    <source>
        <dbReference type="ARBA" id="ARBA00008926"/>
    </source>
</evidence>
<dbReference type="GO" id="GO:0044614">
    <property type="term" value="C:nuclear pore cytoplasmic filaments"/>
    <property type="evidence" value="ECO:0007669"/>
    <property type="project" value="TreeGrafter"/>
</dbReference>
<dbReference type="Proteomes" id="UP000054350">
    <property type="component" value="Unassembled WGS sequence"/>
</dbReference>
<gene>
    <name evidence="11" type="ORF">AMAG_18426</name>
</gene>
<evidence type="ECO:0000256" key="1">
    <source>
        <dbReference type="ARBA" id="ARBA00004567"/>
    </source>
</evidence>
<evidence type="ECO:0000256" key="7">
    <source>
        <dbReference type="ARBA" id="ARBA00023132"/>
    </source>
</evidence>
<dbReference type="GO" id="GO:0034398">
    <property type="term" value="P:telomere tethering at nuclear periphery"/>
    <property type="evidence" value="ECO:0007669"/>
    <property type="project" value="TreeGrafter"/>
</dbReference>
<evidence type="ECO:0000256" key="5">
    <source>
        <dbReference type="ARBA" id="ARBA00022927"/>
    </source>
</evidence>
<dbReference type="GO" id="GO:0006606">
    <property type="term" value="P:protein import into nucleus"/>
    <property type="evidence" value="ECO:0007669"/>
    <property type="project" value="TreeGrafter"/>
</dbReference>
<keyword evidence="3" id="KW-0813">Transport</keyword>
<protein>
    <recommendedName>
        <fullName evidence="10">Peptidase S59 domain-containing protein</fullName>
    </recommendedName>
</protein>